<dbReference type="EMBL" id="MHOP01000011">
    <property type="protein sequence ID" value="OGZ65974.1"/>
    <property type="molecule type" value="Genomic_DNA"/>
</dbReference>
<keyword evidence="1" id="KW-1133">Transmembrane helix</keyword>
<feature type="transmembrane region" description="Helical" evidence="1">
    <location>
        <begin position="93"/>
        <end position="110"/>
    </location>
</feature>
<keyword evidence="1" id="KW-0472">Membrane</keyword>
<comment type="caution">
    <text evidence="2">The sequence shown here is derived from an EMBL/GenBank/DDBJ whole genome shotgun (WGS) entry which is preliminary data.</text>
</comment>
<dbReference type="Proteomes" id="UP000178774">
    <property type="component" value="Unassembled WGS sequence"/>
</dbReference>
<dbReference type="AlphaFoldDB" id="A0A1G2HTY2"/>
<sequence length="166" mass="19360">MRKIFNFFGGHYEKNYSFYTGLAAGIFLLQIVHLYWLTTHVVFHRLFGVILFDPGQFLQLAIVVVDYLEIPAIVGTSLVYIFALKKQWNKKDLALLLLLNTQWLHIFWISDEFVLDMFGGQATASVFPFWLAWVAIGIDYLELPVMYDTTKKFITSLFEKQQYGNN</sequence>
<reference evidence="2 3" key="1">
    <citation type="journal article" date="2016" name="Nat. Commun.">
        <title>Thousands of microbial genomes shed light on interconnected biogeochemical processes in an aquifer system.</title>
        <authorList>
            <person name="Anantharaman K."/>
            <person name="Brown C.T."/>
            <person name="Hug L.A."/>
            <person name="Sharon I."/>
            <person name="Castelle C.J."/>
            <person name="Probst A.J."/>
            <person name="Thomas B.C."/>
            <person name="Singh A."/>
            <person name="Wilkins M.J."/>
            <person name="Karaoz U."/>
            <person name="Brodie E.L."/>
            <person name="Williams K.H."/>
            <person name="Hubbard S.S."/>
            <person name="Banfield J.F."/>
        </authorList>
    </citation>
    <scope>NUCLEOTIDE SEQUENCE [LARGE SCALE GENOMIC DNA]</scope>
</reference>
<accession>A0A1G2HTY2</accession>
<evidence type="ECO:0000256" key="1">
    <source>
        <dbReference type="SAM" id="Phobius"/>
    </source>
</evidence>
<feature type="transmembrane region" description="Helical" evidence="1">
    <location>
        <begin position="57"/>
        <end position="81"/>
    </location>
</feature>
<organism evidence="2 3">
    <name type="scientific">Candidatus Staskawiczbacteria bacterium RIFCSPHIGHO2_01_FULL_41_41</name>
    <dbReference type="NCBI Taxonomy" id="1802203"/>
    <lineage>
        <taxon>Bacteria</taxon>
        <taxon>Candidatus Staskawicziibacteriota</taxon>
    </lineage>
</organism>
<gene>
    <name evidence="2" type="ORF">A2822_02915</name>
</gene>
<feature type="transmembrane region" description="Helical" evidence="1">
    <location>
        <begin position="122"/>
        <end position="141"/>
    </location>
</feature>
<protein>
    <submittedName>
        <fullName evidence="2">Uncharacterized protein</fullName>
    </submittedName>
</protein>
<feature type="transmembrane region" description="Helical" evidence="1">
    <location>
        <begin position="16"/>
        <end position="37"/>
    </location>
</feature>
<keyword evidence="1" id="KW-0812">Transmembrane</keyword>
<evidence type="ECO:0000313" key="2">
    <source>
        <dbReference type="EMBL" id="OGZ65974.1"/>
    </source>
</evidence>
<name>A0A1G2HTY2_9BACT</name>
<proteinExistence type="predicted"/>
<evidence type="ECO:0000313" key="3">
    <source>
        <dbReference type="Proteomes" id="UP000178774"/>
    </source>
</evidence>